<evidence type="ECO:0000256" key="5">
    <source>
        <dbReference type="ARBA" id="ARBA00023163"/>
    </source>
</evidence>
<dbReference type="Gene3D" id="1.10.10.10">
    <property type="entry name" value="Winged helix-like DNA-binding domain superfamily/Winged helix DNA-binding domain"/>
    <property type="match status" value="1"/>
</dbReference>
<evidence type="ECO:0000256" key="4">
    <source>
        <dbReference type="ARBA" id="ARBA00023125"/>
    </source>
</evidence>
<evidence type="ECO:0000256" key="2">
    <source>
        <dbReference type="ARBA" id="ARBA00022898"/>
    </source>
</evidence>
<dbReference type="AlphaFoldDB" id="A0A7W9WZW8"/>
<evidence type="ECO:0000313" key="7">
    <source>
        <dbReference type="EMBL" id="MBB6133894.1"/>
    </source>
</evidence>
<dbReference type="SUPFAM" id="SSF46785">
    <property type="entry name" value="Winged helix' DNA-binding domain"/>
    <property type="match status" value="1"/>
</dbReference>
<accession>A0A7W9WZW8</accession>
<dbReference type="InterPro" id="IPR000524">
    <property type="entry name" value="Tscrpt_reg_HTH_GntR"/>
</dbReference>
<dbReference type="InterPro" id="IPR036390">
    <property type="entry name" value="WH_DNA-bd_sf"/>
</dbReference>
<dbReference type="PANTHER" id="PTHR46577:SF1">
    <property type="entry name" value="HTH-TYPE TRANSCRIPTIONAL REGULATORY PROTEIN GABR"/>
    <property type="match status" value="1"/>
</dbReference>
<sequence>MILPTMHAYDLIAATPLERSGETPLFRQLYARLKDAILQGTLAPGARLPATRTLCVALGISRQTVLAAYDQLTAEGYLRGGVGQGTFVDEALPLARRPPRTDGLLRALPARGVAMATAMGRAPLRDGPPRAFRPSMPGLDLFPFDLWRKLEARQLRRAHRSGPYLGYGAANGYAPLRELLCAYLRASRGVVCEPEQIVITSGSQQALYLLSQLLLAPGDGVWLESPGYQGASAPMQVAGARLCTVPVTDEGMDVAYGALHYPDARMVFATPSHQLPLGVTMSLARRLELLRWATANRAWVIEDDYDSEYRYTGPPLASLQSLDRAGCVIYVGTFSKVLFPALRLGYVVAPPALAEPLARAKALIDRQGAILPQAVLADFIGEGHFMRHIRRTRDAYAERRAALMTALDDRLGERLRCGPADAGLDLCTHFLPDERGRIPLEARVAQAALDAGIELRPLGYFANPTATPACAVAPGLLLGFSAVPPADIRRGVAALAKVIEAQWPAGARRGKV</sequence>
<dbReference type="RefSeq" id="WP_229424707.1">
    <property type="nucleotide sequence ID" value="NZ_JACHBX010000002.1"/>
</dbReference>
<dbReference type="SUPFAM" id="SSF53383">
    <property type="entry name" value="PLP-dependent transferases"/>
    <property type="match status" value="1"/>
</dbReference>
<keyword evidence="2" id="KW-0663">Pyridoxal phosphate</keyword>
<protein>
    <submittedName>
        <fullName evidence="7">GntR family transcriptional regulator/MocR family aminotransferase</fullName>
    </submittedName>
</protein>
<gene>
    <name evidence="7" type="ORF">HD842_002036</name>
</gene>
<evidence type="ECO:0000256" key="3">
    <source>
        <dbReference type="ARBA" id="ARBA00023015"/>
    </source>
</evidence>
<dbReference type="InterPro" id="IPR015424">
    <property type="entry name" value="PyrdxlP-dep_Trfase"/>
</dbReference>
<evidence type="ECO:0000256" key="1">
    <source>
        <dbReference type="ARBA" id="ARBA00005384"/>
    </source>
</evidence>
<reference evidence="7 8" key="1">
    <citation type="submission" date="2020-08" db="EMBL/GenBank/DDBJ databases">
        <title>The Agave Microbiome: Exploring the role of microbial communities in plant adaptations to desert environments.</title>
        <authorList>
            <person name="Partida-Martinez L.P."/>
        </authorList>
    </citation>
    <scope>NUCLEOTIDE SEQUENCE [LARGE SCALE GENOMIC DNA]</scope>
    <source>
        <strain evidence="7 8">AT3.2</strain>
    </source>
</reference>
<keyword evidence="7" id="KW-0032">Aminotransferase</keyword>
<dbReference type="CDD" id="cd00609">
    <property type="entry name" value="AAT_like"/>
    <property type="match status" value="1"/>
</dbReference>
<dbReference type="CDD" id="cd07377">
    <property type="entry name" value="WHTH_GntR"/>
    <property type="match status" value="1"/>
</dbReference>
<dbReference type="SMART" id="SM00345">
    <property type="entry name" value="HTH_GNTR"/>
    <property type="match status" value="1"/>
</dbReference>
<dbReference type="PRINTS" id="PR00035">
    <property type="entry name" value="HTHGNTR"/>
</dbReference>
<dbReference type="PANTHER" id="PTHR46577">
    <property type="entry name" value="HTH-TYPE TRANSCRIPTIONAL REGULATORY PROTEIN GABR"/>
    <property type="match status" value="1"/>
</dbReference>
<dbReference type="InterPro" id="IPR036388">
    <property type="entry name" value="WH-like_DNA-bd_sf"/>
</dbReference>
<dbReference type="InterPro" id="IPR004839">
    <property type="entry name" value="Aminotransferase_I/II_large"/>
</dbReference>
<comment type="similarity">
    <text evidence="1">In the C-terminal section; belongs to the class-I pyridoxal-phosphate-dependent aminotransferase family.</text>
</comment>
<keyword evidence="4" id="KW-0238">DNA-binding</keyword>
<organism evidence="7 8">
    <name type="scientific">Massilia aurea</name>
    <dbReference type="NCBI Taxonomy" id="373040"/>
    <lineage>
        <taxon>Bacteria</taxon>
        <taxon>Pseudomonadati</taxon>
        <taxon>Pseudomonadota</taxon>
        <taxon>Betaproteobacteria</taxon>
        <taxon>Burkholderiales</taxon>
        <taxon>Oxalobacteraceae</taxon>
        <taxon>Telluria group</taxon>
        <taxon>Massilia</taxon>
    </lineage>
</organism>
<name>A0A7W9WZW8_9BURK</name>
<dbReference type="Gene3D" id="3.40.640.10">
    <property type="entry name" value="Type I PLP-dependent aspartate aminotransferase-like (Major domain)"/>
    <property type="match status" value="1"/>
</dbReference>
<dbReference type="PROSITE" id="PS50949">
    <property type="entry name" value="HTH_GNTR"/>
    <property type="match status" value="1"/>
</dbReference>
<evidence type="ECO:0000313" key="8">
    <source>
        <dbReference type="Proteomes" id="UP000540787"/>
    </source>
</evidence>
<dbReference type="Pfam" id="PF00392">
    <property type="entry name" value="GntR"/>
    <property type="match status" value="1"/>
</dbReference>
<feature type="domain" description="HTH gntR-type" evidence="6">
    <location>
        <begin position="23"/>
        <end position="91"/>
    </location>
</feature>
<keyword evidence="5" id="KW-0804">Transcription</keyword>
<dbReference type="GO" id="GO:0008483">
    <property type="term" value="F:transaminase activity"/>
    <property type="evidence" value="ECO:0007669"/>
    <property type="project" value="UniProtKB-KW"/>
</dbReference>
<comment type="caution">
    <text evidence="7">The sequence shown here is derived from an EMBL/GenBank/DDBJ whole genome shotgun (WGS) entry which is preliminary data.</text>
</comment>
<evidence type="ECO:0000259" key="6">
    <source>
        <dbReference type="PROSITE" id="PS50949"/>
    </source>
</evidence>
<dbReference type="Proteomes" id="UP000540787">
    <property type="component" value="Unassembled WGS sequence"/>
</dbReference>
<keyword evidence="8" id="KW-1185">Reference proteome</keyword>
<keyword evidence="3" id="KW-0805">Transcription regulation</keyword>
<dbReference type="Pfam" id="PF00155">
    <property type="entry name" value="Aminotran_1_2"/>
    <property type="match status" value="1"/>
</dbReference>
<dbReference type="GO" id="GO:0030170">
    <property type="term" value="F:pyridoxal phosphate binding"/>
    <property type="evidence" value="ECO:0007669"/>
    <property type="project" value="InterPro"/>
</dbReference>
<dbReference type="GO" id="GO:0003677">
    <property type="term" value="F:DNA binding"/>
    <property type="evidence" value="ECO:0007669"/>
    <property type="project" value="UniProtKB-KW"/>
</dbReference>
<proteinExistence type="inferred from homology"/>
<dbReference type="GO" id="GO:0003700">
    <property type="term" value="F:DNA-binding transcription factor activity"/>
    <property type="evidence" value="ECO:0007669"/>
    <property type="project" value="InterPro"/>
</dbReference>
<dbReference type="EMBL" id="JACHBX010000002">
    <property type="protein sequence ID" value="MBB6133894.1"/>
    <property type="molecule type" value="Genomic_DNA"/>
</dbReference>
<dbReference type="InterPro" id="IPR051446">
    <property type="entry name" value="HTH_trans_reg/aminotransferase"/>
</dbReference>
<dbReference type="InterPro" id="IPR015421">
    <property type="entry name" value="PyrdxlP-dep_Trfase_major"/>
</dbReference>
<keyword evidence="7" id="KW-0808">Transferase</keyword>